<evidence type="ECO:0000313" key="3">
    <source>
        <dbReference type="Proteomes" id="UP000261284"/>
    </source>
</evidence>
<comment type="caution">
    <text evidence="2">The sequence shown here is derived from an EMBL/GenBank/DDBJ whole genome shotgun (WGS) entry which is preliminary data.</text>
</comment>
<dbReference type="Pfam" id="PF11138">
    <property type="entry name" value="DUF2911"/>
    <property type="match status" value="1"/>
</dbReference>
<name>A0A3E1NRB3_9BACT</name>
<keyword evidence="1" id="KW-0732">Signal</keyword>
<protein>
    <submittedName>
        <fullName evidence="2">DUF2911 domain-containing protein</fullName>
    </submittedName>
</protein>
<evidence type="ECO:0000313" key="2">
    <source>
        <dbReference type="EMBL" id="RFM30437.1"/>
    </source>
</evidence>
<dbReference type="OrthoDB" id="9808374at2"/>
<feature type="signal peptide" evidence="1">
    <location>
        <begin position="1"/>
        <end position="18"/>
    </location>
</feature>
<dbReference type="RefSeq" id="WP_116846192.1">
    <property type="nucleotide sequence ID" value="NZ_QTJU01000001.1"/>
</dbReference>
<dbReference type="EMBL" id="QTJU01000001">
    <property type="protein sequence ID" value="RFM30437.1"/>
    <property type="molecule type" value="Genomic_DNA"/>
</dbReference>
<dbReference type="Proteomes" id="UP000261284">
    <property type="component" value="Unassembled WGS sequence"/>
</dbReference>
<keyword evidence="3" id="KW-1185">Reference proteome</keyword>
<evidence type="ECO:0000256" key="1">
    <source>
        <dbReference type="SAM" id="SignalP"/>
    </source>
</evidence>
<organism evidence="2 3">
    <name type="scientific">Deminuibacter soli</name>
    <dbReference type="NCBI Taxonomy" id="2291815"/>
    <lineage>
        <taxon>Bacteria</taxon>
        <taxon>Pseudomonadati</taxon>
        <taxon>Bacteroidota</taxon>
        <taxon>Chitinophagia</taxon>
        <taxon>Chitinophagales</taxon>
        <taxon>Chitinophagaceae</taxon>
        <taxon>Deminuibacter</taxon>
    </lineage>
</organism>
<sequence>MKLLFACLFALSALGSFAQQKPTELDKSPMDISYCPQNYPILRMSGKAGDQPYARVIYSRPQCNGRKIFGDIVRYNQVWRMGANEATEIEFFRNVKIGGKLLAKGRYTLYAICNESKWTIVINGDKDYWGLVQNPKKDVLRTDVTIQKLPETVEALTIYFDDLSKNNTNLNIMWDDSKASLPITLL</sequence>
<reference evidence="2 3" key="1">
    <citation type="submission" date="2018-08" db="EMBL/GenBank/DDBJ databases">
        <title>Chitinophagaceae sp. K23C18032701, a novel bacterium isolated from forest soil.</title>
        <authorList>
            <person name="Wang C."/>
        </authorList>
    </citation>
    <scope>NUCLEOTIDE SEQUENCE [LARGE SCALE GENOMIC DNA]</scope>
    <source>
        <strain evidence="2 3">K23C18032701</strain>
    </source>
</reference>
<dbReference type="AlphaFoldDB" id="A0A3E1NRB3"/>
<dbReference type="InterPro" id="IPR021314">
    <property type="entry name" value="DUF2911"/>
</dbReference>
<proteinExistence type="predicted"/>
<feature type="chain" id="PRO_5017767633" evidence="1">
    <location>
        <begin position="19"/>
        <end position="186"/>
    </location>
</feature>
<accession>A0A3E1NRB3</accession>
<gene>
    <name evidence="2" type="ORF">DXN05_05635</name>
</gene>